<evidence type="ECO:0000313" key="2">
    <source>
        <dbReference type="EMBL" id="MBD1597883.1"/>
    </source>
</evidence>
<comment type="caution">
    <text evidence="2">The sequence shown here is derived from an EMBL/GenBank/DDBJ whole genome shotgun (WGS) entry which is preliminary data.</text>
</comment>
<organism evidence="2 3">
    <name type="scientific">Pseudomonas typographi</name>
    <dbReference type="NCBI Taxonomy" id="2715964"/>
    <lineage>
        <taxon>Bacteria</taxon>
        <taxon>Pseudomonadati</taxon>
        <taxon>Pseudomonadota</taxon>
        <taxon>Gammaproteobacteria</taxon>
        <taxon>Pseudomonadales</taxon>
        <taxon>Pseudomonadaceae</taxon>
        <taxon>Pseudomonas</taxon>
    </lineage>
</organism>
<gene>
    <name evidence="2" type="ORF">HAQ05_04015</name>
</gene>
<dbReference type="Proteomes" id="UP000805841">
    <property type="component" value="Unassembled WGS sequence"/>
</dbReference>
<evidence type="ECO:0000256" key="1">
    <source>
        <dbReference type="SAM" id="MobiDB-lite"/>
    </source>
</evidence>
<reference evidence="2 3" key="1">
    <citation type="journal article" date="2020" name="Insects">
        <title>Bacteria Belonging to Pseudomonas typographi sp. nov. from the Bark Beetle Ips typographus Have Genomic Potential to Aid in the Host Ecology.</title>
        <authorList>
            <person name="Peral-Aranega E."/>
            <person name="Saati-Santamaria Z."/>
            <person name="Kolarik M."/>
            <person name="Rivas R."/>
            <person name="Garcia-Fraile P."/>
        </authorList>
    </citation>
    <scope>NUCLEOTIDE SEQUENCE [LARGE SCALE GENOMIC DNA]</scope>
    <source>
        <strain evidence="2 3">CA3A</strain>
    </source>
</reference>
<feature type="region of interest" description="Disordered" evidence="1">
    <location>
        <begin position="27"/>
        <end position="105"/>
    </location>
</feature>
<proteinExistence type="predicted"/>
<keyword evidence="3" id="KW-1185">Reference proteome</keyword>
<evidence type="ECO:0000313" key="3">
    <source>
        <dbReference type="Proteomes" id="UP000805841"/>
    </source>
</evidence>
<dbReference type="EMBL" id="JAAOCA010000004">
    <property type="protein sequence ID" value="MBD1597883.1"/>
    <property type="molecule type" value="Genomic_DNA"/>
</dbReference>
<protein>
    <submittedName>
        <fullName evidence="2">DNA polymerase III subunit chi</fullName>
    </submittedName>
</protein>
<dbReference type="RefSeq" id="WP_190417645.1">
    <property type="nucleotide sequence ID" value="NZ_JAAOCA010000004.1"/>
</dbReference>
<name>A0ABR7YXF1_9PSED</name>
<feature type="compositionally biased region" description="Low complexity" evidence="1">
    <location>
        <begin position="90"/>
        <end position="102"/>
    </location>
</feature>
<accession>A0ABR7YXF1</accession>
<sequence length="154" mass="17042">MSKTPPLPESAQLLDDLESIRALLGDDTLEPPLLTEAVDTAPEPPRSYDDEQIPLLYDEVAPNPEHPEAKPAPVFQLAGPEPDAHPHPEPAAAATTATTATPERNRQDTLLHLDADLRSAAQQIMQDVINDFTPHIETEIRRRLEARMERLLNP</sequence>